<dbReference type="Gene3D" id="3.30.370.10">
    <property type="entry name" value="Barstar-like"/>
    <property type="match status" value="1"/>
</dbReference>
<organism evidence="3 4">
    <name type="scientific">Nocardioides psychrotolerans</name>
    <dbReference type="NCBI Taxonomy" id="1005945"/>
    <lineage>
        <taxon>Bacteria</taxon>
        <taxon>Bacillati</taxon>
        <taxon>Actinomycetota</taxon>
        <taxon>Actinomycetes</taxon>
        <taxon>Propionibacteriales</taxon>
        <taxon>Nocardioidaceae</taxon>
        <taxon>Nocardioides</taxon>
    </lineage>
</organism>
<dbReference type="Proteomes" id="UP000198649">
    <property type="component" value="Unassembled WGS sequence"/>
</dbReference>
<gene>
    <name evidence="3" type="ORF">SAMN05216561_102411</name>
</gene>
<sequence length="139" mass="15007">MSGLEALLDGLLAPGVHRLHPSYDVGGLRPVVEHAGWRWAHLDGWTRETKGEVLHGLGEVLGFPEHYGRNLDALADCLDDICDATVLVWEGWGAFAVTDEPTFAVVVEILRRRTGRKGAAAFSVLLTGAGLDLALPELD</sequence>
<keyword evidence="4" id="KW-1185">Reference proteome</keyword>
<evidence type="ECO:0000313" key="4">
    <source>
        <dbReference type="Proteomes" id="UP000198649"/>
    </source>
</evidence>
<evidence type="ECO:0000313" key="3">
    <source>
        <dbReference type="EMBL" id="SFH83414.1"/>
    </source>
</evidence>
<reference evidence="3 4" key="1">
    <citation type="submission" date="2016-10" db="EMBL/GenBank/DDBJ databases">
        <authorList>
            <person name="de Groot N.N."/>
        </authorList>
    </citation>
    <scope>NUCLEOTIDE SEQUENCE [LARGE SCALE GENOMIC DNA]</scope>
    <source>
        <strain evidence="3 4">CGMCC 1.11156</strain>
    </source>
</reference>
<dbReference type="SUPFAM" id="SSF52038">
    <property type="entry name" value="Barstar-related"/>
    <property type="match status" value="1"/>
</dbReference>
<accession>A0A1I3D9I8</accession>
<dbReference type="InterPro" id="IPR000468">
    <property type="entry name" value="Barstar"/>
</dbReference>
<name>A0A1I3D9I8_9ACTN</name>
<dbReference type="AlphaFoldDB" id="A0A1I3D9I8"/>
<feature type="domain" description="Barstar (barnase inhibitor)" evidence="2">
    <location>
        <begin position="39"/>
        <end position="114"/>
    </location>
</feature>
<dbReference type="RefSeq" id="WP_091110622.1">
    <property type="nucleotide sequence ID" value="NZ_BKAF01000004.1"/>
</dbReference>
<proteinExistence type="inferred from homology"/>
<protein>
    <submittedName>
        <fullName evidence="3">Barstar (Barnase inhibitor)</fullName>
    </submittedName>
</protein>
<dbReference type="Pfam" id="PF01337">
    <property type="entry name" value="Barstar"/>
    <property type="match status" value="1"/>
</dbReference>
<dbReference type="STRING" id="1005945.SAMN05216561_102411"/>
<comment type="similarity">
    <text evidence="1">Belongs to the barstar family.</text>
</comment>
<dbReference type="OrthoDB" id="5184890at2"/>
<dbReference type="EMBL" id="FOQG01000002">
    <property type="protein sequence ID" value="SFH83414.1"/>
    <property type="molecule type" value="Genomic_DNA"/>
</dbReference>
<dbReference type="InterPro" id="IPR035905">
    <property type="entry name" value="Barstar-like_sf"/>
</dbReference>
<evidence type="ECO:0000256" key="1">
    <source>
        <dbReference type="ARBA" id="ARBA00006845"/>
    </source>
</evidence>
<evidence type="ECO:0000259" key="2">
    <source>
        <dbReference type="Pfam" id="PF01337"/>
    </source>
</evidence>